<dbReference type="AlphaFoldDB" id="A0A2G5GIB5"/>
<feature type="region of interest" description="Disordered" evidence="1">
    <location>
        <begin position="488"/>
        <end position="563"/>
    </location>
</feature>
<comment type="caution">
    <text evidence="2">The sequence shown here is derived from an EMBL/GenBank/DDBJ whole genome shotgun (WGS) entry which is preliminary data.</text>
</comment>
<organism evidence="2 3">
    <name type="scientific">Cercospora beticola</name>
    <name type="common">Sugarbeet leaf spot fungus</name>
    <dbReference type="NCBI Taxonomy" id="122368"/>
    <lineage>
        <taxon>Eukaryota</taxon>
        <taxon>Fungi</taxon>
        <taxon>Dikarya</taxon>
        <taxon>Ascomycota</taxon>
        <taxon>Pezizomycotina</taxon>
        <taxon>Dothideomycetes</taxon>
        <taxon>Dothideomycetidae</taxon>
        <taxon>Mycosphaerellales</taxon>
        <taxon>Mycosphaerellaceae</taxon>
        <taxon>Cercospora</taxon>
    </lineage>
</organism>
<dbReference type="EMBL" id="LKMD01000252">
    <property type="protein sequence ID" value="PIA80030.1"/>
    <property type="molecule type" value="Genomic_DNA"/>
</dbReference>
<sequence>MYTPPATPPLSTSALPTQRLLAPLPPKPPLTYAQVIASSTSHADNTDEMAAFNRIDALLNGLHFTDADVLVQFGEAPTEHAHVHSSLLAAECPNFDVLGAPISFEGIRVFAVAFKYGTCTLEPLTTWSVLSTDAMCHRFHDSSLAPEGWSDARDDSTFKGQTARNQNLYAKRQYITILKILYKIPVSLDDLEPYASRDTPVARLHSISTSAMETCARAEALGCLEKVADVLIGLLLESPLLGQCVAQTPVKFIKLAQKVRSKKLYFIATRYIAPDAKLTRNWFDESTYYDINNADLNTALTGIFGKESAAAKKLLESLLDIQLCRQHMSNHIEPHLRQYSGPCFECMARTHFAEWLAESLDQHSSNVSADHSGQTTLGAPTFEATLRQVLRFAATAMPFQIFGVTSNAHKMLAGELGLRDDQRVEKGVKHYLDLCIKEAATAIEQAFASSKTELTEVNFPALGGASSKAPLRTQPLASVASIVAKPIAKQPPDHNADATSSSYAHQQSDTTASAGGTSGPTTSSQPTTAPPQPPVLPGQQARNISPAASDLPPPLHSDQRKDEVKWRSLQVALAEDSDRTDYLDEGRLPQSLLDEFDEPSDERWNNGPQHYHRCCGAKKAADEAVGAHKCRKVDVKASYHWGLGGNGDESYAAGFAEFQEEIKKLGMIKYARVRDIIGPNELFVEQSSTLPQRFHDYPPEETEKRALMMKQAMHQALRVECGADASVDRITQYQNLAGLGSHDLSAMREILGEPVGVSGIALGNDFWNVLFGYHGFTTSYESGFHNIPIFDAHIEVCGADKLVRMSWDTPFIRGLPVTITTKENVNGGLVETNVRKTFEDPFILELDELYMMVTEDKAPKTSAEDAAKDIELWQMIIRAAARDHPS</sequence>
<accession>A0A2G5GIB5</accession>
<dbReference type="OrthoDB" id="3647972at2759"/>
<feature type="compositionally biased region" description="Polar residues" evidence="1">
    <location>
        <begin position="497"/>
        <end position="509"/>
    </location>
</feature>
<gene>
    <name evidence="2" type="ORF">CB0940_12111</name>
</gene>
<dbReference type="Proteomes" id="UP000230605">
    <property type="component" value="Unassembled WGS sequence"/>
</dbReference>
<protein>
    <submittedName>
        <fullName evidence="2">Uncharacterized protein</fullName>
    </submittedName>
</protein>
<evidence type="ECO:0000256" key="1">
    <source>
        <dbReference type="SAM" id="MobiDB-lite"/>
    </source>
</evidence>
<evidence type="ECO:0000313" key="3">
    <source>
        <dbReference type="Proteomes" id="UP000230605"/>
    </source>
</evidence>
<reference evidence="2 3" key="1">
    <citation type="submission" date="2015-10" db="EMBL/GenBank/DDBJ databases">
        <title>The cercosporin biosynthetic gene cluster was horizontally transferred to several fungal lineages and shown to be expanded in Cercospora beticola based on microsynteny with recipient genomes.</title>
        <authorList>
            <person name="De Jonge R."/>
            <person name="Ebert M.K."/>
            <person name="Suttle J.C."/>
            <person name="Jurick Ii W.M."/>
            <person name="Secor G.A."/>
            <person name="Thomma B.P."/>
            <person name="Van De Peer Y."/>
            <person name="Bolton M.D."/>
        </authorList>
    </citation>
    <scope>NUCLEOTIDE SEQUENCE [LARGE SCALE GENOMIC DNA]</scope>
    <source>
        <strain evidence="2 3">09-40</strain>
    </source>
</reference>
<dbReference type="Gene3D" id="3.30.360.10">
    <property type="entry name" value="Dihydrodipicolinate Reductase, domain 2"/>
    <property type="match status" value="1"/>
</dbReference>
<name>A0A2G5GIB5_CERBT</name>
<feature type="compositionally biased region" description="Low complexity" evidence="1">
    <location>
        <begin position="510"/>
        <end position="527"/>
    </location>
</feature>
<proteinExistence type="predicted"/>
<evidence type="ECO:0000313" key="2">
    <source>
        <dbReference type="EMBL" id="PIA80030.1"/>
    </source>
</evidence>